<keyword evidence="2" id="KW-1185">Reference proteome</keyword>
<dbReference type="AlphaFoldDB" id="A0A4Z1IHL4"/>
<proteinExistence type="predicted"/>
<dbReference type="EMBL" id="PQXN01000030">
    <property type="protein sequence ID" value="TGO61071.1"/>
    <property type="molecule type" value="Genomic_DNA"/>
</dbReference>
<protein>
    <recommendedName>
        <fullName evidence="3">F-box domain-containing protein</fullName>
    </recommendedName>
</protein>
<gene>
    <name evidence="1" type="ORF">BCON_0030g00290</name>
</gene>
<reference evidence="1 2" key="1">
    <citation type="submission" date="2017-12" db="EMBL/GenBank/DDBJ databases">
        <title>Comparative genomics of Botrytis spp.</title>
        <authorList>
            <person name="Valero-Jimenez C.A."/>
            <person name="Tapia P."/>
            <person name="Veloso J."/>
            <person name="Silva-Moreno E."/>
            <person name="Staats M."/>
            <person name="Valdes J.H."/>
            <person name="Van Kan J.A.L."/>
        </authorList>
    </citation>
    <scope>NUCLEOTIDE SEQUENCE [LARGE SCALE GENOMIC DNA]</scope>
    <source>
        <strain evidence="1 2">MUCL11595</strain>
    </source>
</reference>
<organism evidence="1 2">
    <name type="scientific">Botryotinia convoluta</name>
    <dbReference type="NCBI Taxonomy" id="54673"/>
    <lineage>
        <taxon>Eukaryota</taxon>
        <taxon>Fungi</taxon>
        <taxon>Dikarya</taxon>
        <taxon>Ascomycota</taxon>
        <taxon>Pezizomycotina</taxon>
        <taxon>Leotiomycetes</taxon>
        <taxon>Helotiales</taxon>
        <taxon>Sclerotiniaceae</taxon>
        <taxon>Botryotinia</taxon>
    </lineage>
</organism>
<sequence length="520" mass="60194">MVWYFTTTEPTADGTVDSDNRNFIPKTVSQLSSEVNKKDGRLPLEIWIMVADMIPETSKRTLYNLTKVCRTFSQIFSPRLYRRSALVVNGEAKDETPVPSVLTYVRDLEIVALKYPSNTSNLKRYLHAMVRLQSLHLYDYFTSDEDREKFFSLEDEGILQILKRKTPEITEVYMMMSKDGLINMWRDEDAWGKDFVSLLRIDLSVKGFRNLSSLEIYCLRGMVTDTLGNRSAEMIDLIDILDASPRLTTLGLGLRANQGCEWDDKMLKIHHKQTAFLAVLCEWYGRKPGTSPLSLVQLRLGPGVLLWDTPNSDLKMLFTTERLETLHLYTSTIEIETHGRKRYTFNKFKDFYSMNECPLLRQLWVSDFTTNLVQWIGAGQNYTYLSNISSLSGKLDVDRDWFDFLGRLRYAPRLTYLSLELESAQSDDYPNIESFASLYARNPKFIAQPYARFIAAACSSLEFIQIGSWAWRVKRLEKQVETTKLNWKVTLEELDAEEKSAIYLFILPDLVRRSLLAAYC</sequence>
<accession>A0A4Z1IHL4</accession>
<comment type="caution">
    <text evidence="1">The sequence shown here is derived from an EMBL/GenBank/DDBJ whole genome shotgun (WGS) entry which is preliminary data.</text>
</comment>
<evidence type="ECO:0000313" key="2">
    <source>
        <dbReference type="Proteomes" id="UP000297527"/>
    </source>
</evidence>
<dbReference type="Proteomes" id="UP000297527">
    <property type="component" value="Unassembled WGS sequence"/>
</dbReference>
<evidence type="ECO:0008006" key="3">
    <source>
        <dbReference type="Google" id="ProtNLM"/>
    </source>
</evidence>
<evidence type="ECO:0000313" key="1">
    <source>
        <dbReference type="EMBL" id="TGO61071.1"/>
    </source>
</evidence>
<dbReference type="OrthoDB" id="3541994at2759"/>
<name>A0A4Z1IHL4_9HELO</name>